<dbReference type="PROSITE" id="PS50968">
    <property type="entry name" value="BIOTINYL_LIPOYL"/>
    <property type="match status" value="1"/>
</dbReference>
<dbReference type="InterPro" id="IPR011054">
    <property type="entry name" value="Rudment_hybrid_motif"/>
</dbReference>
<dbReference type="Pfam" id="PF02785">
    <property type="entry name" value="Biotin_carb_C"/>
    <property type="match status" value="1"/>
</dbReference>
<dbReference type="GO" id="GO:0005739">
    <property type="term" value="C:mitochondrion"/>
    <property type="evidence" value="ECO:0007669"/>
    <property type="project" value="TreeGrafter"/>
</dbReference>
<dbReference type="GO" id="GO:0003989">
    <property type="term" value="F:acetyl-CoA carboxylase activity"/>
    <property type="evidence" value="ECO:0007669"/>
    <property type="project" value="InterPro"/>
</dbReference>
<evidence type="ECO:0000259" key="5">
    <source>
        <dbReference type="PROSITE" id="PS50979"/>
    </source>
</evidence>
<dbReference type="InterPro" id="IPR005482">
    <property type="entry name" value="Biotin_COase_C"/>
</dbReference>
<evidence type="ECO:0000313" key="7">
    <source>
        <dbReference type="WBParaSite" id="maker-uti_cns_0012293-snap-gene-0.2-mRNA-1"/>
    </source>
</evidence>
<dbReference type="Gene3D" id="2.40.50.100">
    <property type="match status" value="1"/>
</dbReference>
<accession>A0A1I8IGY0</accession>
<evidence type="ECO:0000256" key="3">
    <source>
        <dbReference type="ARBA" id="ARBA00022840"/>
    </source>
</evidence>
<keyword evidence="3" id="KW-0067">ATP-binding</keyword>
<dbReference type="SMART" id="SM00878">
    <property type="entry name" value="Biotin_carb_C"/>
    <property type="match status" value="1"/>
</dbReference>
<dbReference type="GO" id="GO:0006633">
    <property type="term" value="P:fatty acid biosynthetic process"/>
    <property type="evidence" value="ECO:0007669"/>
    <property type="project" value="InterPro"/>
</dbReference>
<dbReference type="FunFam" id="2.40.50.100:FF:000005">
    <property type="entry name" value="Acetyl-CoA carboxylase 1"/>
    <property type="match status" value="1"/>
</dbReference>
<feature type="domain" description="Lipoyl-binding" evidence="4">
    <location>
        <begin position="315"/>
        <end position="389"/>
    </location>
</feature>
<dbReference type="Proteomes" id="UP000095280">
    <property type="component" value="Unplaced"/>
</dbReference>
<keyword evidence="1" id="KW-0436">Ligase</keyword>
<dbReference type="SUPFAM" id="SSF51230">
    <property type="entry name" value="Single hybrid motif"/>
    <property type="match status" value="1"/>
</dbReference>
<dbReference type="Pfam" id="PF08326">
    <property type="entry name" value="ACC_central"/>
    <property type="match status" value="2"/>
</dbReference>
<evidence type="ECO:0000313" key="6">
    <source>
        <dbReference type="Proteomes" id="UP000095280"/>
    </source>
</evidence>
<proteinExistence type="predicted"/>
<keyword evidence="6" id="KW-1185">Reference proteome</keyword>
<dbReference type="PROSITE" id="PS50979">
    <property type="entry name" value="BC"/>
    <property type="match status" value="1"/>
</dbReference>
<sequence length="662" mass="74859">PTFFGSFDRFFPPKLLRPSGIGFIFCEIRHRLQIGMGLPLHRIKEIRVLYRQDPLGSSEIDFDSPDTQPEPSGHVIAARITSENPDEGFKPSTGAVQDLIFRGSKNVWGYFSVVSTGGLHEFADSQFGHCFSFGDHREAARENLIIALKELSIRSDFRTTVEYLIRLLEDESFAENRINTGWLDRLIAERVRTEKPNAFLAVISASLHLAYQELRTVLHQVVSELDRGQSCNMGHLKNSVTLELVHQNVKYRLEVVQSGESSYFLLLNGSCLEAEAHRLGDGGLLLSLNGSSYSTYSCIEATGYRVIIDNQTCTLEKEHDPTVLMSPSPGKLLRFTVPDGGHVTQDSVYAEIEVMKMVMELRASESGCVRHQKRPGAQVAAGEQLASLELDDPSRVRQAELYTGDSRPAWPARSRTPGLRLNQIVERIVQQLKSALQGYVIPEPNFSEWMVQQVETLLVSLKDPALPLVELKEMMSQVSGRIPTLLEQRIREQMAKIRQQHHQLQEEPRHRGQLRVLAQPGGLQEPPDRLPAAEKKFVQSDKTLLDDLREALIRLTTLRRADNASVVLKARQLLLIYSQTPAYELRHNQVESFFLSYISSGNSSYLEQLIQAETSIFDLIPDFFFHHDPLVRIAACEHSVLRSCNKFVLDFRFLLPSSHPNR</sequence>
<dbReference type="SUPFAM" id="SSF51246">
    <property type="entry name" value="Rudiment single hybrid motif"/>
    <property type="match status" value="1"/>
</dbReference>
<dbReference type="InterPro" id="IPR000089">
    <property type="entry name" value="Biotin_lipoyl"/>
</dbReference>
<dbReference type="InterPro" id="IPR011764">
    <property type="entry name" value="Biotin_carboxylation_dom"/>
</dbReference>
<dbReference type="InterPro" id="IPR011053">
    <property type="entry name" value="Single_hybrid_motif"/>
</dbReference>
<dbReference type="CDD" id="cd06850">
    <property type="entry name" value="biotinyl_domain"/>
    <property type="match status" value="1"/>
</dbReference>
<dbReference type="PANTHER" id="PTHR45728:SF3">
    <property type="entry name" value="ACETYL-COA CARBOXYLASE"/>
    <property type="match status" value="1"/>
</dbReference>
<dbReference type="PANTHER" id="PTHR45728">
    <property type="entry name" value="ACETYL-COA CARBOXYLASE, ISOFORM A"/>
    <property type="match status" value="1"/>
</dbReference>
<dbReference type="Gene3D" id="3.30.470.20">
    <property type="entry name" value="ATP-grasp fold, B domain"/>
    <property type="match status" value="1"/>
</dbReference>
<dbReference type="InterPro" id="IPR013537">
    <property type="entry name" value="AcCoA_COase_cen"/>
</dbReference>
<dbReference type="AlphaFoldDB" id="A0A1I8IGY0"/>
<dbReference type="Pfam" id="PF21385">
    <property type="entry name" value="ACCA_BT"/>
    <property type="match status" value="1"/>
</dbReference>
<name>A0A1I8IGY0_9PLAT</name>
<dbReference type="GO" id="GO:0005524">
    <property type="term" value="F:ATP binding"/>
    <property type="evidence" value="ECO:0007669"/>
    <property type="project" value="UniProtKB-KW"/>
</dbReference>
<dbReference type="Pfam" id="PF00364">
    <property type="entry name" value="Biotin_lipoyl"/>
    <property type="match status" value="1"/>
</dbReference>
<evidence type="ECO:0000256" key="1">
    <source>
        <dbReference type="ARBA" id="ARBA00022598"/>
    </source>
</evidence>
<reference evidence="7" key="1">
    <citation type="submission" date="2016-11" db="UniProtKB">
        <authorList>
            <consortium name="WormBaseParasite"/>
        </authorList>
    </citation>
    <scope>IDENTIFICATION</scope>
</reference>
<evidence type="ECO:0000256" key="2">
    <source>
        <dbReference type="ARBA" id="ARBA00022741"/>
    </source>
</evidence>
<organism evidence="6 7">
    <name type="scientific">Macrostomum lignano</name>
    <dbReference type="NCBI Taxonomy" id="282301"/>
    <lineage>
        <taxon>Eukaryota</taxon>
        <taxon>Metazoa</taxon>
        <taxon>Spiralia</taxon>
        <taxon>Lophotrochozoa</taxon>
        <taxon>Platyhelminthes</taxon>
        <taxon>Rhabditophora</taxon>
        <taxon>Macrostomorpha</taxon>
        <taxon>Macrostomida</taxon>
        <taxon>Macrostomidae</taxon>
        <taxon>Macrostomum</taxon>
    </lineage>
</organism>
<dbReference type="WBParaSite" id="maker-uti_cns_0012293-snap-gene-0.2-mRNA-1">
    <property type="protein sequence ID" value="maker-uti_cns_0012293-snap-gene-0.2-mRNA-1"/>
    <property type="gene ID" value="maker-uti_cns_0012293-snap-gene-0.2"/>
</dbReference>
<evidence type="ECO:0000259" key="4">
    <source>
        <dbReference type="PROSITE" id="PS50968"/>
    </source>
</evidence>
<keyword evidence="2" id="KW-0547">Nucleotide-binding</keyword>
<dbReference type="InterPro" id="IPR049074">
    <property type="entry name" value="ACCA_BT"/>
</dbReference>
<feature type="domain" description="Biotin carboxylation" evidence="5">
    <location>
        <begin position="1"/>
        <end position="188"/>
    </location>
</feature>
<dbReference type="InterPro" id="IPR049076">
    <property type="entry name" value="ACCA"/>
</dbReference>
<protein>
    <submittedName>
        <fullName evidence="7">Lipoyl-binding domain-containing protein</fullName>
    </submittedName>
</protein>